<dbReference type="GO" id="GO:0005737">
    <property type="term" value="C:cytoplasm"/>
    <property type="evidence" value="ECO:0007669"/>
    <property type="project" value="UniProtKB-SubCell"/>
</dbReference>
<keyword evidence="10" id="KW-1185">Reference proteome</keyword>
<feature type="repeat" description="WD" evidence="8">
    <location>
        <begin position="57"/>
        <end position="98"/>
    </location>
</feature>
<dbReference type="InterPro" id="IPR015943">
    <property type="entry name" value="WD40/YVTN_repeat-like_dom_sf"/>
</dbReference>
<sequence>MTTAEGPPAHLLRVLECKQGAVRAVRFNVDGGYCMTCGSDKSVKLWNPHKGTLLHTYSGHGYEVLDARGSCDNSLIGSCGLDKSVMMWNVTTGESLRKFRGHAARINCVCFNEESTVILSGSLDGTVRVWDLRSRRNGPIQVLSDAKDSVMTVSISSHLILTASLDGYTRVYDLRNGQLASNCIGESVTCASLSGDGQCILSSSLGSSMRLTDRETGELLAQYSGHSSKNYKVESCFTSSDTHVMSGSEDGYVYCWDLVLSTLTHKLCFIPYRLEHRGSQVVHSLSPHPSQPLLLTASWGRCGCGRHTRKKQKKKPDHSLHTQT</sequence>
<protein>
    <recommendedName>
        <fullName evidence="6">WD repeat domain-containing protein 83</fullName>
    </recommendedName>
    <alternativeName>
        <fullName evidence="7">Mitogen-activated protein kinase organizer 1</fullName>
    </alternativeName>
</protein>
<organism evidence="9 10">
    <name type="scientific">Chionoecetes opilio</name>
    <name type="common">Atlantic snow crab</name>
    <name type="synonym">Cancer opilio</name>
    <dbReference type="NCBI Taxonomy" id="41210"/>
    <lineage>
        <taxon>Eukaryota</taxon>
        <taxon>Metazoa</taxon>
        <taxon>Ecdysozoa</taxon>
        <taxon>Arthropoda</taxon>
        <taxon>Crustacea</taxon>
        <taxon>Multicrustacea</taxon>
        <taxon>Malacostraca</taxon>
        <taxon>Eumalacostraca</taxon>
        <taxon>Eucarida</taxon>
        <taxon>Decapoda</taxon>
        <taxon>Pleocyemata</taxon>
        <taxon>Brachyura</taxon>
        <taxon>Eubrachyura</taxon>
        <taxon>Majoidea</taxon>
        <taxon>Majidae</taxon>
        <taxon>Chionoecetes</taxon>
    </lineage>
</organism>
<name>A0A8J4XN97_CHIOP</name>
<dbReference type="PROSITE" id="PS00678">
    <property type="entry name" value="WD_REPEATS_1"/>
    <property type="match status" value="2"/>
</dbReference>
<keyword evidence="2" id="KW-0963">Cytoplasm</keyword>
<gene>
    <name evidence="9" type="primary">wdr83</name>
    <name evidence="9" type="ORF">GWK47_022335</name>
</gene>
<comment type="subcellular location">
    <subcellularLocation>
        <location evidence="1">Cytoplasm</location>
    </subcellularLocation>
</comment>
<proteinExistence type="inferred from homology"/>
<evidence type="ECO:0000256" key="8">
    <source>
        <dbReference type="PROSITE-ProRule" id="PRU00221"/>
    </source>
</evidence>
<dbReference type="SUPFAM" id="SSF50978">
    <property type="entry name" value="WD40 repeat-like"/>
    <property type="match status" value="1"/>
</dbReference>
<evidence type="ECO:0000256" key="6">
    <source>
        <dbReference type="ARBA" id="ARBA00040453"/>
    </source>
</evidence>
<dbReference type="PANTHER" id="PTHR22842">
    <property type="entry name" value="WD40 REPEAT PROTEIN"/>
    <property type="match status" value="1"/>
</dbReference>
<dbReference type="PROSITE" id="PS50294">
    <property type="entry name" value="WD_REPEATS_REGION"/>
    <property type="match status" value="1"/>
</dbReference>
<dbReference type="Pfam" id="PF00400">
    <property type="entry name" value="WD40"/>
    <property type="match status" value="5"/>
</dbReference>
<dbReference type="InterPro" id="IPR051980">
    <property type="entry name" value="WD_repeat_MORG1"/>
</dbReference>
<dbReference type="GO" id="GO:0071013">
    <property type="term" value="C:catalytic step 2 spliceosome"/>
    <property type="evidence" value="ECO:0007669"/>
    <property type="project" value="TreeGrafter"/>
</dbReference>
<reference evidence="9" key="1">
    <citation type="submission" date="2020-07" db="EMBL/GenBank/DDBJ databases">
        <title>The High-quality genome of the commercially important snow crab, Chionoecetes opilio.</title>
        <authorList>
            <person name="Jeong J.-H."/>
            <person name="Ryu S."/>
        </authorList>
    </citation>
    <scope>NUCLEOTIDE SEQUENCE</scope>
    <source>
        <strain evidence="9">MADBK_172401_WGS</strain>
        <tissue evidence="9">Digestive gland</tissue>
    </source>
</reference>
<dbReference type="PANTHER" id="PTHR22842:SF3">
    <property type="entry name" value="WD REPEAT DOMAIN-CONTAINING PROTEIN 83"/>
    <property type="match status" value="1"/>
</dbReference>
<keyword evidence="3 8" id="KW-0853">WD repeat</keyword>
<dbReference type="OrthoDB" id="71437at2759"/>
<dbReference type="Proteomes" id="UP000770661">
    <property type="component" value="Unassembled WGS sequence"/>
</dbReference>
<dbReference type="InterPro" id="IPR036322">
    <property type="entry name" value="WD40_repeat_dom_sf"/>
</dbReference>
<feature type="repeat" description="WD" evidence="8">
    <location>
        <begin position="15"/>
        <end position="56"/>
    </location>
</feature>
<dbReference type="InterPro" id="IPR020472">
    <property type="entry name" value="WD40_PAC1"/>
</dbReference>
<evidence type="ECO:0000256" key="1">
    <source>
        <dbReference type="ARBA" id="ARBA00004496"/>
    </source>
</evidence>
<feature type="repeat" description="WD" evidence="8">
    <location>
        <begin position="99"/>
        <end position="134"/>
    </location>
</feature>
<evidence type="ECO:0000313" key="10">
    <source>
        <dbReference type="Proteomes" id="UP000770661"/>
    </source>
</evidence>
<dbReference type="InterPro" id="IPR019775">
    <property type="entry name" value="WD40_repeat_CS"/>
</dbReference>
<accession>A0A8J4XN97</accession>
<evidence type="ECO:0000256" key="3">
    <source>
        <dbReference type="ARBA" id="ARBA00022574"/>
    </source>
</evidence>
<dbReference type="SMART" id="SM00320">
    <property type="entry name" value="WD40"/>
    <property type="match status" value="6"/>
</dbReference>
<dbReference type="AlphaFoldDB" id="A0A8J4XN97"/>
<keyword evidence="4" id="KW-0677">Repeat</keyword>
<evidence type="ECO:0000313" key="9">
    <source>
        <dbReference type="EMBL" id="KAG0710662.1"/>
    </source>
</evidence>
<evidence type="ECO:0000256" key="5">
    <source>
        <dbReference type="ARBA" id="ARBA00038145"/>
    </source>
</evidence>
<comment type="similarity">
    <text evidence="5">Belongs to the WD repeat MORG1 family.</text>
</comment>
<comment type="caution">
    <text evidence="9">The sequence shown here is derived from an EMBL/GenBank/DDBJ whole genome shotgun (WGS) entry which is preliminary data.</text>
</comment>
<evidence type="ECO:0000256" key="2">
    <source>
        <dbReference type="ARBA" id="ARBA00022490"/>
    </source>
</evidence>
<dbReference type="EMBL" id="JACEEZ010023970">
    <property type="protein sequence ID" value="KAG0710662.1"/>
    <property type="molecule type" value="Genomic_DNA"/>
</dbReference>
<dbReference type="GO" id="GO:0000398">
    <property type="term" value="P:mRNA splicing, via spliceosome"/>
    <property type="evidence" value="ECO:0007669"/>
    <property type="project" value="TreeGrafter"/>
</dbReference>
<dbReference type="CDD" id="cd00200">
    <property type="entry name" value="WD40"/>
    <property type="match status" value="1"/>
</dbReference>
<dbReference type="PROSITE" id="PS50082">
    <property type="entry name" value="WD_REPEATS_2"/>
    <property type="match status" value="3"/>
</dbReference>
<dbReference type="Gene3D" id="2.130.10.10">
    <property type="entry name" value="YVTN repeat-like/Quinoprotein amine dehydrogenase"/>
    <property type="match status" value="1"/>
</dbReference>
<dbReference type="PRINTS" id="PR00320">
    <property type="entry name" value="GPROTEINBRPT"/>
</dbReference>
<evidence type="ECO:0000256" key="4">
    <source>
        <dbReference type="ARBA" id="ARBA00022737"/>
    </source>
</evidence>
<dbReference type="InterPro" id="IPR001680">
    <property type="entry name" value="WD40_rpt"/>
</dbReference>
<evidence type="ECO:0000256" key="7">
    <source>
        <dbReference type="ARBA" id="ARBA00042222"/>
    </source>
</evidence>